<dbReference type="SUPFAM" id="SSF52788">
    <property type="entry name" value="Phosphotyrosine protein phosphatases I"/>
    <property type="match status" value="1"/>
</dbReference>
<protein>
    <submittedName>
        <fullName evidence="6">Low molecular weight protein arginine phosphatase</fullName>
    </submittedName>
</protein>
<evidence type="ECO:0000256" key="3">
    <source>
        <dbReference type="ARBA" id="ARBA00022912"/>
    </source>
</evidence>
<dbReference type="RefSeq" id="WP_161261729.1">
    <property type="nucleotide sequence ID" value="NZ_JAFBDC010000005.1"/>
</dbReference>
<sequence length="153" mass="16163">MFTLLFVCTGNTCRSPMAQVIAEAILAEMGQGERIRVASAGVSAWPGAPASTQARNVMAGRGLDLETHGATPLNERLIGEADMVLTMTGSHRDRVVQMAPEAAAKVFTLKGYAGGSGDIADPFGLDERAYETNAIEIEGALRKALERIVTTIV</sequence>
<dbReference type="InterPro" id="IPR017867">
    <property type="entry name" value="Tyr_phospatase_low_mol_wt"/>
</dbReference>
<dbReference type="AlphaFoldDB" id="A0A845L8V1"/>
<feature type="active site" description="Nucleophile" evidence="4">
    <location>
        <position position="8"/>
    </location>
</feature>
<dbReference type="SMART" id="SM00226">
    <property type="entry name" value="LMWPc"/>
    <property type="match status" value="1"/>
</dbReference>
<keyword evidence="2" id="KW-0378">Hydrolase</keyword>
<comment type="similarity">
    <text evidence="1">Belongs to the low molecular weight phosphotyrosine protein phosphatase family.</text>
</comment>
<evidence type="ECO:0000259" key="5">
    <source>
        <dbReference type="SMART" id="SM00226"/>
    </source>
</evidence>
<organism evidence="6 7">
    <name type="scientific">Heliomicrobium gestii</name>
    <name type="common">Heliobacterium gestii</name>
    <dbReference type="NCBI Taxonomy" id="2699"/>
    <lineage>
        <taxon>Bacteria</taxon>
        <taxon>Bacillati</taxon>
        <taxon>Bacillota</taxon>
        <taxon>Clostridia</taxon>
        <taxon>Eubacteriales</taxon>
        <taxon>Heliobacteriaceae</taxon>
        <taxon>Heliomicrobium</taxon>
    </lineage>
</organism>
<reference evidence="6 7" key="1">
    <citation type="submission" date="2020-01" db="EMBL/GenBank/DDBJ databases">
        <title>Whole genome sequence of Heliobacterium gestii DSM 11169.</title>
        <authorList>
            <person name="Kyndt J.A."/>
            <person name="Meyer T.E."/>
        </authorList>
    </citation>
    <scope>NUCLEOTIDE SEQUENCE [LARGE SCALE GENOMIC DNA]</scope>
    <source>
        <strain evidence="6 7">DSM 11169</strain>
    </source>
</reference>
<dbReference type="Pfam" id="PF01451">
    <property type="entry name" value="LMWPc"/>
    <property type="match status" value="1"/>
</dbReference>
<dbReference type="InterPro" id="IPR050438">
    <property type="entry name" value="LMW_PTPase"/>
</dbReference>
<gene>
    <name evidence="6" type="ORF">GTO89_08970</name>
</gene>
<dbReference type="GO" id="GO:0004725">
    <property type="term" value="F:protein tyrosine phosphatase activity"/>
    <property type="evidence" value="ECO:0007669"/>
    <property type="project" value="InterPro"/>
</dbReference>
<proteinExistence type="inferred from homology"/>
<keyword evidence="7" id="KW-1185">Reference proteome</keyword>
<dbReference type="PANTHER" id="PTHR11717">
    <property type="entry name" value="LOW MOLECULAR WEIGHT PROTEIN TYROSINE PHOSPHATASE"/>
    <property type="match status" value="1"/>
</dbReference>
<dbReference type="Proteomes" id="UP000471031">
    <property type="component" value="Unassembled WGS sequence"/>
</dbReference>
<dbReference type="OrthoDB" id="9784339at2"/>
<dbReference type="Gene3D" id="3.40.50.2300">
    <property type="match status" value="1"/>
</dbReference>
<dbReference type="InterPro" id="IPR036196">
    <property type="entry name" value="Ptyr_pPase_sf"/>
</dbReference>
<evidence type="ECO:0000256" key="2">
    <source>
        <dbReference type="ARBA" id="ARBA00022801"/>
    </source>
</evidence>
<comment type="caution">
    <text evidence="6">The sequence shown here is derived from an EMBL/GenBank/DDBJ whole genome shotgun (WGS) entry which is preliminary data.</text>
</comment>
<dbReference type="PRINTS" id="PR00719">
    <property type="entry name" value="LMWPTPASE"/>
</dbReference>
<evidence type="ECO:0000313" key="7">
    <source>
        <dbReference type="Proteomes" id="UP000471031"/>
    </source>
</evidence>
<feature type="active site" description="Proton donor" evidence="4">
    <location>
        <position position="121"/>
    </location>
</feature>
<dbReference type="PANTHER" id="PTHR11717:SF31">
    <property type="entry name" value="LOW MOLECULAR WEIGHT PROTEIN-TYROSINE-PHOSPHATASE ETP-RELATED"/>
    <property type="match status" value="1"/>
</dbReference>
<dbReference type="InterPro" id="IPR023485">
    <property type="entry name" value="Ptyr_pPase"/>
</dbReference>
<dbReference type="CDD" id="cd16344">
    <property type="entry name" value="LMWPAP"/>
    <property type="match status" value="1"/>
</dbReference>
<feature type="domain" description="Phosphotyrosine protein phosphatase I" evidence="5">
    <location>
        <begin position="2"/>
        <end position="147"/>
    </location>
</feature>
<name>A0A845L8V1_HELGE</name>
<feature type="active site" evidence="4">
    <location>
        <position position="14"/>
    </location>
</feature>
<dbReference type="EMBL" id="WXEX01000006">
    <property type="protein sequence ID" value="MZP43167.1"/>
    <property type="molecule type" value="Genomic_DNA"/>
</dbReference>
<evidence type="ECO:0000313" key="6">
    <source>
        <dbReference type="EMBL" id="MZP43167.1"/>
    </source>
</evidence>
<accession>A0A845L8V1</accession>
<evidence type="ECO:0000256" key="4">
    <source>
        <dbReference type="PIRSR" id="PIRSR617867-1"/>
    </source>
</evidence>
<keyword evidence="3" id="KW-0904">Protein phosphatase</keyword>
<evidence type="ECO:0000256" key="1">
    <source>
        <dbReference type="ARBA" id="ARBA00011063"/>
    </source>
</evidence>